<feature type="compositionally biased region" description="Acidic residues" evidence="1">
    <location>
        <begin position="32"/>
        <end position="49"/>
    </location>
</feature>
<name>A0A1Q3FDM2_CULTA</name>
<feature type="compositionally biased region" description="Polar residues" evidence="1">
    <location>
        <begin position="567"/>
        <end position="583"/>
    </location>
</feature>
<sequence length="1347" mass="149769">MSEVEPPPPGTEDLLPMDQVPSVTNTVASLEDAPEHEEGEIEDDDDEEEEVKRGLEYENISSDEEFIIRERLLQLQAMDTELGLLNKITGRSGEGQGAARRNASYNKRMQPPPAPLPPAIGKENYECISDDDDDDFDLFRYDPVPKPKPLPVRRKLRTSSRSGPESLKALRQQHRPSTGTSSSRYRISREHPGKRPSRVLEKRKHEPRKHSLPRKHKRKRVEVSTPTTTTTTVNVIDSSDSERDFPLDRARLQAACSIQDTKKRKTDKENWDALKRKLQLSMQQRKKSMDVASREVDAIVVDEPMLVEEDEDEEDEEVLQLRLQALKTKAELKETDVINLLEEQPVEEVVPPASEKGAEEQELRMIALQSAFTKKHQIRLKKRQEERPYSPSDEIRLLSPVTDLPGAAEVVDVDEDVQIIVTKPETVEIADSSDDDENRMEISPTESPIEPDVQPVDMELATSGESQSPAPPAEVTSKEPEQVVLQLDSPVSPVNEDGSGDLQSKFPEEDDEETLRNQLLSKLSGSLPTETVRPMTPDSMGEEEVDALRELILSRMNNKKVTKRNEPTSQALEISNENDSQNIPPVDETTSSISSEQPSSKVSTTNQPRGPTNPNLITLIGKQKIARKKKKKSAGKVARQAAAAAAAAAAVGPIAIAAPPPSRSLVKVPIPLVPPPPGIPPLIQAPAVTTTKVLVNPNKLINRNTVNNAPKEQTQPRSAMVENFVQKPVPKLVIQLGQSDSDSDPDYYSAPQSEPEVEVMHETFLRDLDNASPSRVTLESPTYSPIPTAEPTDEQPAVQKPTDPAFAQRLDQFLRTVRSQTDQNHNVTELPSTGSGSNGLGTARSMAAPSTRPKPPLTAPAAPITPSAVRHLPKSAQLEYKRLLARMAQLEKQRQQRFVVQNTPATALIPPPPTITKTIVNNGPEEVDKNHEIVVTVNRDGRDVTMPPTSPATPKQDTLIKRVLINNTVTAGSGKVVPQATVRAPAEETKDVTSKTAAAPIVEVRQKSPTKAVGRKDALPDDPDLATLREALRRLPRIKEDDRHRVLKLAEARYENHSKRFREELQELIGTVENAQYQRQKQYDLENKVAFLREKLTVMERALAVHKHRIVSIFPTLQESHTRVMASRKKSIELNNLCQAIGREVQGKIYSPPSGLRGEIHQRLKVLTNETKQLKNMKKLTLEEFKRQMIEQRRRQHEALVNERRPEPAVEPEPAESEESPAKTNEPEPAPVVQSMELAEQEECPAGEGTTKEPEPATVVEALEVRAKSAPTSRNTSPLVVLELERRLTATQEAPAVLSSEPTRTRFEQYTSPLASLQSAPNIPDGVICPYQMRGECVDKDCKFEHL</sequence>
<reference evidence="2" key="1">
    <citation type="submission" date="2017-01" db="EMBL/GenBank/DDBJ databases">
        <title>A deep insight into the sialotranscriptome of adult male and female Cluex tarsalis mosquitoes.</title>
        <authorList>
            <person name="Ribeiro J.M."/>
            <person name="Moreira F."/>
            <person name="Bernard K.A."/>
            <person name="Calvo E."/>
        </authorList>
    </citation>
    <scope>NUCLEOTIDE SEQUENCE</scope>
    <source>
        <strain evidence="2">Kern County</strain>
        <tissue evidence="2">Salivary glands</tissue>
    </source>
</reference>
<organism evidence="2">
    <name type="scientific">Culex tarsalis</name>
    <name type="common">Encephalitis mosquito</name>
    <dbReference type="NCBI Taxonomy" id="7177"/>
    <lineage>
        <taxon>Eukaryota</taxon>
        <taxon>Metazoa</taxon>
        <taxon>Ecdysozoa</taxon>
        <taxon>Arthropoda</taxon>
        <taxon>Hexapoda</taxon>
        <taxon>Insecta</taxon>
        <taxon>Pterygota</taxon>
        <taxon>Neoptera</taxon>
        <taxon>Endopterygota</taxon>
        <taxon>Diptera</taxon>
        <taxon>Nematocera</taxon>
        <taxon>Culicoidea</taxon>
        <taxon>Culicidae</taxon>
        <taxon>Culicinae</taxon>
        <taxon>Culicini</taxon>
        <taxon>Culex</taxon>
        <taxon>Culex</taxon>
    </lineage>
</organism>
<evidence type="ECO:0000313" key="2">
    <source>
        <dbReference type="EMBL" id="JAV25644.1"/>
    </source>
</evidence>
<feature type="compositionally biased region" description="Low complexity" evidence="1">
    <location>
        <begin position="591"/>
        <end position="603"/>
    </location>
</feature>
<feature type="region of interest" description="Disordered" evidence="1">
    <location>
        <begin position="1"/>
        <end position="57"/>
    </location>
</feature>
<dbReference type="EMBL" id="GFDL01009401">
    <property type="protein sequence ID" value="JAV25644.1"/>
    <property type="molecule type" value="Transcribed_RNA"/>
</dbReference>
<feature type="compositionally biased region" description="Polar residues" evidence="1">
    <location>
        <begin position="175"/>
        <end position="185"/>
    </location>
</feature>
<feature type="compositionally biased region" description="Polar residues" evidence="1">
    <location>
        <begin position="516"/>
        <end position="529"/>
    </location>
</feature>
<feature type="region of interest" description="Disordered" evidence="1">
    <location>
        <begin position="820"/>
        <end position="857"/>
    </location>
</feature>
<feature type="region of interest" description="Disordered" evidence="1">
    <location>
        <begin position="555"/>
        <end position="616"/>
    </location>
</feature>
<feature type="region of interest" description="Disordered" evidence="1">
    <location>
        <begin position="770"/>
        <end position="800"/>
    </location>
</feature>
<feature type="compositionally biased region" description="Basic and acidic residues" evidence="1">
    <location>
        <begin position="1193"/>
        <end position="1208"/>
    </location>
</feature>
<feature type="compositionally biased region" description="Basic residues" evidence="1">
    <location>
        <begin position="205"/>
        <end position="220"/>
    </location>
</feature>
<feature type="compositionally biased region" description="Basic and acidic residues" evidence="1">
    <location>
        <begin position="187"/>
        <end position="204"/>
    </location>
</feature>
<feature type="region of interest" description="Disordered" evidence="1">
    <location>
        <begin position="87"/>
        <end position="245"/>
    </location>
</feature>
<feature type="compositionally biased region" description="Pro residues" evidence="1">
    <location>
        <begin position="1"/>
        <end position="10"/>
    </location>
</feature>
<feature type="region of interest" description="Disordered" evidence="1">
    <location>
        <begin position="424"/>
        <end position="543"/>
    </location>
</feature>
<evidence type="ECO:0008006" key="3">
    <source>
        <dbReference type="Google" id="ProtNLM"/>
    </source>
</evidence>
<feature type="compositionally biased region" description="Polar residues" evidence="1">
    <location>
        <begin position="604"/>
        <end position="616"/>
    </location>
</feature>
<protein>
    <recommendedName>
        <fullName evidence="3">C3H1-type domain-containing protein</fullName>
    </recommendedName>
</protein>
<proteinExistence type="predicted"/>
<feature type="compositionally biased region" description="Polar residues" evidence="1">
    <location>
        <begin position="820"/>
        <end position="835"/>
    </location>
</feature>
<feature type="compositionally biased region" description="Polar residues" evidence="1">
    <location>
        <begin position="771"/>
        <end position="785"/>
    </location>
</feature>
<accession>A0A1Q3FDM2</accession>
<feature type="region of interest" description="Disordered" evidence="1">
    <location>
        <begin position="1193"/>
        <end position="1231"/>
    </location>
</feature>
<evidence type="ECO:0000256" key="1">
    <source>
        <dbReference type="SAM" id="MobiDB-lite"/>
    </source>
</evidence>